<name>A0A286A2X6_9PROT</name>
<gene>
    <name evidence="1" type="ORF">SAMN06297164_0316</name>
</gene>
<dbReference type="AlphaFoldDB" id="A0A286A2X6"/>
<protein>
    <submittedName>
        <fullName evidence="1">Uncharacterized protein</fullName>
    </submittedName>
</protein>
<sequence length="52" mass="6106">MMKCEYLNRTHKNRKNSIDDIHYSTQGGQFFGNRQFLLKKGGQRFVEVLLTG</sequence>
<proteinExistence type="predicted"/>
<dbReference type="EMBL" id="OCMU01000001">
    <property type="protein sequence ID" value="SOD16253.1"/>
    <property type="molecule type" value="Genomic_DNA"/>
</dbReference>
<reference evidence="1 2" key="1">
    <citation type="submission" date="2017-09" db="EMBL/GenBank/DDBJ databases">
        <authorList>
            <person name="Ehlers B."/>
            <person name="Leendertz F.H."/>
        </authorList>
    </citation>
    <scope>NUCLEOTIDE SEQUENCE [LARGE SCALE GENOMIC DNA]</scope>
    <source>
        <strain evidence="1 2">Nm42</strain>
    </source>
</reference>
<evidence type="ECO:0000313" key="2">
    <source>
        <dbReference type="Proteomes" id="UP000219335"/>
    </source>
</evidence>
<dbReference type="Proteomes" id="UP000219335">
    <property type="component" value="Unassembled WGS sequence"/>
</dbReference>
<evidence type="ECO:0000313" key="1">
    <source>
        <dbReference type="EMBL" id="SOD16253.1"/>
    </source>
</evidence>
<organism evidence="1 2">
    <name type="scientific">Nitrosomonas ureae</name>
    <dbReference type="NCBI Taxonomy" id="44577"/>
    <lineage>
        <taxon>Bacteria</taxon>
        <taxon>Pseudomonadati</taxon>
        <taxon>Pseudomonadota</taxon>
        <taxon>Betaproteobacteria</taxon>
        <taxon>Nitrosomonadales</taxon>
        <taxon>Nitrosomonadaceae</taxon>
        <taxon>Nitrosomonas</taxon>
    </lineage>
</organism>
<accession>A0A286A2X6</accession>